<dbReference type="InterPro" id="IPR006875">
    <property type="entry name" value="Sarcoglycan"/>
</dbReference>
<evidence type="ECO:0000313" key="16">
    <source>
        <dbReference type="Ensembl" id="ENSUAMP00000015628.1"/>
    </source>
</evidence>
<gene>
    <name evidence="16" type="primary">SGCG</name>
</gene>
<evidence type="ECO:0000256" key="14">
    <source>
        <dbReference type="ARBA" id="ARBA00023212"/>
    </source>
</evidence>
<feature type="transmembrane region" description="Helical" evidence="15">
    <location>
        <begin position="24"/>
        <end position="47"/>
    </location>
</feature>
<comment type="subcellular location">
    <subcellularLocation>
        <location evidence="3">Cell membrane</location>
        <location evidence="3">Sarcolemma</location>
        <topology evidence="3">Single-pass type II membrane protein</topology>
    </subcellularLocation>
    <subcellularLocation>
        <location evidence="2">Cytoplasm</location>
        <location evidence="2">Cytoskeleton</location>
    </subcellularLocation>
</comment>
<evidence type="ECO:0000256" key="5">
    <source>
        <dbReference type="ARBA" id="ARBA00020453"/>
    </source>
</evidence>
<protein>
    <recommendedName>
        <fullName evidence="5">Gamma-sarcoglycan</fullName>
    </recommendedName>
</protein>
<evidence type="ECO:0000256" key="1">
    <source>
        <dbReference type="ARBA" id="ARBA00002860"/>
    </source>
</evidence>
<evidence type="ECO:0000256" key="12">
    <source>
        <dbReference type="ARBA" id="ARBA00023157"/>
    </source>
</evidence>
<name>A0A452RAH1_URSAM</name>
<dbReference type="GO" id="GO:0048738">
    <property type="term" value="P:cardiac muscle tissue development"/>
    <property type="evidence" value="ECO:0007669"/>
    <property type="project" value="TreeGrafter"/>
</dbReference>
<reference evidence="17" key="1">
    <citation type="submission" date="2016-06" db="EMBL/GenBank/DDBJ databases">
        <title>De novo assembly and RNA-Seq shows season-dependent expression and editing in black bear kidneys.</title>
        <authorList>
            <person name="Korstanje R."/>
            <person name="Srivastava A."/>
            <person name="Sarsani V.K."/>
            <person name="Sheehan S.M."/>
            <person name="Seger R.L."/>
            <person name="Barter M.E."/>
            <person name="Lindqvist C."/>
            <person name="Brody L.C."/>
            <person name="Mullikin J.C."/>
        </authorList>
    </citation>
    <scope>NUCLEOTIDE SEQUENCE [LARGE SCALE GENOMIC DNA]</scope>
</reference>
<dbReference type="Pfam" id="PF04790">
    <property type="entry name" value="Sarcoglycan_1"/>
    <property type="match status" value="1"/>
</dbReference>
<comment type="similarity">
    <text evidence="4">Belongs to the sarcoglycan beta/delta/gamma/zeta family.</text>
</comment>
<keyword evidence="17" id="KW-1185">Reference proteome</keyword>
<dbReference type="PANTHER" id="PTHR12939:SF4">
    <property type="entry name" value="GAMMA-SARCOGLYCAN"/>
    <property type="match status" value="1"/>
</dbReference>
<dbReference type="GeneTree" id="ENSGT00940000159187"/>
<dbReference type="Ensembl" id="ENSUAMT00000017516.1">
    <property type="protein sequence ID" value="ENSUAMP00000015628.1"/>
    <property type="gene ID" value="ENSUAMG00000012497.1"/>
</dbReference>
<comment type="function">
    <text evidence="1">Component of the sarcoglycan complex, a subcomplex of the dystrophin-glycoprotein complex which forms a link between the F-actin cytoskeleton and the extracellular matrix.</text>
</comment>
<evidence type="ECO:0000256" key="11">
    <source>
        <dbReference type="ARBA" id="ARBA00023136"/>
    </source>
</evidence>
<keyword evidence="13" id="KW-0325">Glycoprotein</keyword>
<dbReference type="InterPro" id="IPR039972">
    <property type="entry name" value="Sarcoglycan_gamma/delta/zeta"/>
</dbReference>
<proteinExistence type="inferred from homology"/>
<evidence type="ECO:0000256" key="9">
    <source>
        <dbReference type="ARBA" id="ARBA00022968"/>
    </source>
</evidence>
<dbReference type="GO" id="GO:0005856">
    <property type="term" value="C:cytoskeleton"/>
    <property type="evidence" value="ECO:0007669"/>
    <property type="project" value="UniProtKB-SubCell"/>
</dbReference>
<keyword evidence="14" id="KW-0206">Cytoskeleton</keyword>
<accession>A0A452RAH1</accession>
<keyword evidence="7" id="KW-0963">Cytoplasm</keyword>
<evidence type="ECO:0000256" key="15">
    <source>
        <dbReference type="SAM" id="Phobius"/>
    </source>
</evidence>
<keyword evidence="6" id="KW-1003">Cell membrane</keyword>
<evidence type="ECO:0000313" key="17">
    <source>
        <dbReference type="Proteomes" id="UP000291022"/>
    </source>
</evidence>
<evidence type="ECO:0000256" key="4">
    <source>
        <dbReference type="ARBA" id="ARBA00007574"/>
    </source>
</evidence>
<reference evidence="16" key="2">
    <citation type="submission" date="2025-08" db="UniProtKB">
        <authorList>
            <consortium name="Ensembl"/>
        </authorList>
    </citation>
    <scope>IDENTIFICATION</scope>
</reference>
<organism evidence="16 17">
    <name type="scientific">Ursus americanus</name>
    <name type="common">American black bear</name>
    <name type="synonym">Euarctos americanus</name>
    <dbReference type="NCBI Taxonomy" id="9643"/>
    <lineage>
        <taxon>Eukaryota</taxon>
        <taxon>Metazoa</taxon>
        <taxon>Chordata</taxon>
        <taxon>Craniata</taxon>
        <taxon>Vertebrata</taxon>
        <taxon>Euteleostomi</taxon>
        <taxon>Mammalia</taxon>
        <taxon>Eutheria</taxon>
        <taxon>Laurasiatheria</taxon>
        <taxon>Carnivora</taxon>
        <taxon>Caniformia</taxon>
        <taxon>Ursidae</taxon>
        <taxon>Ursus</taxon>
    </lineage>
</organism>
<sequence length="148" mass="16879">MPRTERPENQCVYKIGIYGWRKRCLYLFVLLLLIILLVNFGLTIWILKVMWFSPDSSLLLQSTQNVTVNARNSEGEVTGRLKVGPKMVEVQSQQFQINSKDGKPLFTVDEKEVVVGTDKLRVTGPEGALFEHSVETPLVRADPFQDLR</sequence>
<dbReference type="GO" id="GO:0060047">
    <property type="term" value="P:heart contraction"/>
    <property type="evidence" value="ECO:0007669"/>
    <property type="project" value="TreeGrafter"/>
</dbReference>
<dbReference type="GO" id="GO:0016012">
    <property type="term" value="C:sarcoglycan complex"/>
    <property type="evidence" value="ECO:0007669"/>
    <property type="project" value="InterPro"/>
</dbReference>
<keyword evidence="8 15" id="KW-0812">Transmembrane</keyword>
<dbReference type="AlphaFoldDB" id="A0A452RAH1"/>
<dbReference type="PANTHER" id="PTHR12939">
    <property type="entry name" value="SARCOGLYCAN"/>
    <property type="match status" value="1"/>
</dbReference>
<keyword evidence="9" id="KW-0735">Signal-anchor</keyword>
<evidence type="ECO:0000256" key="3">
    <source>
        <dbReference type="ARBA" id="ARBA00004274"/>
    </source>
</evidence>
<evidence type="ECO:0000256" key="8">
    <source>
        <dbReference type="ARBA" id="ARBA00022692"/>
    </source>
</evidence>
<reference evidence="16" key="3">
    <citation type="submission" date="2025-09" db="UniProtKB">
        <authorList>
            <consortium name="Ensembl"/>
        </authorList>
    </citation>
    <scope>IDENTIFICATION</scope>
</reference>
<dbReference type="Proteomes" id="UP000291022">
    <property type="component" value="Unassembled WGS sequence"/>
</dbReference>
<keyword evidence="10 15" id="KW-1133">Transmembrane helix</keyword>
<evidence type="ECO:0000256" key="10">
    <source>
        <dbReference type="ARBA" id="ARBA00022989"/>
    </source>
</evidence>
<evidence type="ECO:0000256" key="6">
    <source>
        <dbReference type="ARBA" id="ARBA00022475"/>
    </source>
</evidence>
<evidence type="ECO:0000256" key="7">
    <source>
        <dbReference type="ARBA" id="ARBA00022490"/>
    </source>
</evidence>
<dbReference type="GO" id="GO:0042383">
    <property type="term" value="C:sarcolemma"/>
    <property type="evidence" value="ECO:0007669"/>
    <property type="project" value="UniProtKB-SubCell"/>
</dbReference>
<evidence type="ECO:0000256" key="2">
    <source>
        <dbReference type="ARBA" id="ARBA00004245"/>
    </source>
</evidence>
<keyword evidence="11 15" id="KW-0472">Membrane</keyword>
<evidence type="ECO:0000256" key="13">
    <source>
        <dbReference type="ARBA" id="ARBA00023180"/>
    </source>
</evidence>
<keyword evidence="12" id="KW-1015">Disulfide bond</keyword>